<dbReference type="AlphaFoldDB" id="A0A448ZIN5"/>
<gene>
    <name evidence="2" type="ORF">PSNMU_V1.4_AUG-EV-PASAV3_0088540</name>
</gene>
<name>A0A448ZIN5_9STRA</name>
<keyword evidence="3" id="KW-1185">Reference proteome</keyword>
<dbReference type="OrthoDB" id="10689737at2759"/>
<feature type="compositionally biased region" description="Basic and acidic residues" evidence="1">
    <location>
        <begin position="46"/>
        <end position="69"/>
    </location>
</feature>
<evidence type="ECO:0000256" key="1">
    <source>
        <dbReference type="SAM" id="MobiDB-lite"/>
    </source>
</evidence>
<proteinExistence type="predicted"/>
<protein>
    <submittedName>
        <fullName evidence="2">Uncharacterized protein</fullName>
    </submittedName>
</protein>
<evidence type="ECO:0000313" key="3">
    <source>
        <dbReference type="Proteomes" id="UP000291116"/>
    </source>
</evidence>
<sequence>MQFKGGRKVIHGGVVNSGNHNNGGTDELDLEGAFDIGFLLDGPDVSSDKGAHQADKDSDSRDNDGEDHGIPSSRQTNAASNDQGSTGGFSEGSKQIGSHTSDISDVVTNIIGNGGGVARIVLGDSVNNLSNQIGTNVGGLGVDSSSNTPEHGNDGSSQSVSGERFGEQDPFFGIGVVRFEE</sequence>
<accession>A0A448ZIN5</accession>
<dbReference type="Proteomes" id="UP000291116">
    <property type="component" value="Unassembled WGS sequence"/>
</dbReference>
<organism evidence="2 3">
    <name type="scientific">Pseudo-nitzschia multistriata</name>
    <dbReference type="NCBI Taxonomy" id="183589"/>
    <lineage>
        <taxon>Eukaryota</taxon>
        <taxon>Sar</taxon>
        <taxon>Stramenopiles</taxon>
        <taxon>Ochrophyta</taxon>
        <taxon>Bacillariophyta</taxon>
        <taxon>Bacillariophyceae</taxon>
        <taxon>Bacillariophycidae</taxon>
        <taxon>Bacillariales</taxon>
        <taxon>Bacillariaceae</taxon>
        <taxon>Pseudo-nitzschia</taxon>
    </lineage>
</organism>
<dbReference type="EMBL" id="CAACVS010000395">
    <property type="protein sequence ID" value="VEU41902.1"/>
    <property type="molecule type" value="Genomic_DNA"/>
</dbReference>
<feature type="compositionally biased region" description="Polar residues" evidence="1">
    <location>
        <begin position="143"/>
        <end position="161"/>
    </location>
</feature>
<feature type="compositionally biased region" description="Low complexity" evidence="1">
    <location>
        <begin position="11"/>
        <end position="24"/>
    </location>
</feature>
<feature type="region of interest" description="Disordered" evidence="1">
    <location>
        <begin position="138"/>
        <end position="168"/>
    </location>
</feature>
<evidence type="ECO:0000313" key="2">
    <source>
        <dbReference type="EMBL" id="VEU41902.1"/>
    </source>
</evidence>
<reference evidence="2 3" key="1">
    <citation type="submission" date="2019-01" db="EMBL/GenBank/DDBJ databases">
        <authorList>
            <person name="Ferrante I. M."/>
        </authorList>
    </citation>
    <scope>NUCLEOTIDE SEQUENCE [LARGE SCALE GENOMIC DNA]</scope>
    <source>
        <strain evidence="2 3">B856</strain>
    </source>
</reference>
<feature type="compositionally biased region" description="Polar residues" evidence="1">
    <location>
        <begin position="72"/>
        <end position="84"/>
    </location>
</feature>
<feature type="region of interest" description="Disordered" evidence="1">
    <location>
        <begin position="1"/>
        <end position="26"/>
    </location>
</feature>
<feature type="compositionally biased region" description="Basic residues" evidence="1">
    <location>
        <begin position="1"/>
        <end position="10"/>
    </location>
</feature>
<feature type="region of interest" description="Disordered" evidence="1">
    <location>
        <begin position="41"/>
        <end position="100"/>
    </location>
</feature>